<evidence type="ECO:0000259" key="7">
    <source>
        <dbReference type="PROSITE" id="PS50075"/>
    </source>
</evidence>
<dbReference type="GO" id="GO:0003824">
    <property type="term" value="F:catalytic activity"/>
    <property type="evidence" value="ECO:0007669"/>
    <property type="project" value="InterPro"/>
</dbReference>
<organism evidence="8 9">
    <name type="scientific">Streptomyces fumanus</name>
    <dbReference type="NCBI Taxonomy" id="67302"/>
    <lineage>
        <taxon>Bacteria</taxon>
        <taxon>Bacillati</taxon>
        <taxon>Actinomycetota</taxon>
        <taxon>Actinomycetes</taxon>
        <taxon>Kitasatosporales</taxon>
        <taxon>Streptomycetaceae</taxon>
        <taxon>Streptomyces</taxon>
    </lineage>
</organism>
<dbReference type="GO" id="GO:0031177">
    <property type="term" value="F:phosphopantetheine binding"/>
    <property type="evidence" value="ECO:0007669"/>
    <property type="project" value="InterPro"/>
</dbReference>
<dbReference type="FunFam" id="3.40.50.12780:FF:000012">
    <property type="entry name" value="Non-ribosomal peptide synthetase"/>
    <property type="match status" value="1"/>
</dbReference>
<dbReference type="NCBIfam" id="TIGR01720">
    <property type="entry name" value="NRPS-para261"/>
    <property type="match status" value="1"/>
</dbReference>
<reference evidence="8" key="2">
    <citation type="submission" date="2020-09" db="EMBL/GenBank/DDBJ databases">
        <authorList>
            <person name="Sun Q."/>
            <person name="Ohkuma M."/>
        </authorList>
    </citation>
    <scope>NUCLEOTIDE SEQUENCE</scope>
    <source>
        <strain evidence="8">JCM 4477</strain>
    </source>
</reference>
<dbReference type="Gene3D" id="3.30.559.30">
    <property type="entry name" value="Nonribosomal peptide synthetase, condensation domain"/>
    <property type="match status" value="2"/>
</dbReference>
<feature type="domain" description="Carrier" evidence="7">
    <location>
        <begin position="950"/>
        <end position="1024"/>
    </location>
</feature>
<dbReference type="FunFam" id="2.30.38.10:FF:000001">
    <property type="entry name" value="Non-ribosomal peptide synthetase PvdI"/>
    <property type="match status" value="1"/>
</dbReference>
<dbReference type="Pfam" id="PF00668">
    <property type="entry name" value="Condensation"/>
    <property type="match status" value="2"/>
</dbReference>
<dbReference type="FunFam" id="1.10.1200.10:FF:000005">
    <property type="entry name" value="Nonribosomal peptide synthetase 1"/>
    <property type="match status" value="1"/>
</dbReference>
<evidence type="ECO:0000256" key="4">
    <source>
        <dbReference type="ARBA" id="ARBA00022553"/>
    </source>
</evidence>
<dbReference type="InterPro" id="IPR036736">
    <property type="entry name" value="ACP-like_sf"/>
</dbReference>
<dbReference type="InterPro" id="IPR006162">
    <property type="entry name" value="Ppantetheine_attach_site"/>
</dbReference>
<dbReference type="PANTHER" id="PTHR45527">
    <property type="entry name" value="NONRIBOSOMAL PEPTIDE SYNTHETASE"/>
    <property type="match status" value="1"/>
</dbReference>
<dbReference type="GO" id="GO:0017000">
    <property type="term" value="P:antibiotic biosynthetic process"/>
    <property type="evidence" value="ECO:0007669"/>
    <property type="project" value="UniProtKB-KW"/>
</dbReference>
<dbReference type="Pfam" id="PF13193">
    <property type="entry name" value="AMP-binding_C"/>
    <property type="match status" value="1"/>
</dbReference>
<keyword evidence="5" id="KW-0677">Repeat</keyword>
<dbReference type="EMBL" id="BNBI01000007">
    <property type="protein sequence ID" value="GHF07600.1"/>
    <property type="molecule type" value="Genomic_DNA"/>
</dbReference>
<evidence type="ECO:0000256" key="2">
    <source>
        <dbReference type="ARBA" id="ARBA00006432"/>
    </source>
</evidence>
<gene>
    <name evidence="8" type="ORF">GCM10018772_35730</name>
</gene>
<dbReference type="GO" id="GO:0008610">
    <property type="term" value="P:lipid biosynthetic process"/>
    <property type="evidence" value="ECO:0007669"/>
    <property type="project" value="UniProtKB-ARBA"/>
</dbReference>
<dbReference type="GO" id="GO:0044550">
    <property type="term" value="P:secondary metabolite biosynthetic process"/>
    <property type="evidence" value="ECO:0007669"/>
    <property type="project" value="UniProtKB-ARBA"/>
</dbReference>
<dbReference type="GO" id="GO:0043041">
    <property type="term" value="P:amino acid activation for nonribosomal peptide biosynthetic process"/>
    <property type="evidence" value="ECO:0007669"/>
    <property type="project" value="TreeGrafter"/>
</dbReference>
<dbReference type="RefSeq" id="WP_229910427.1">
    <property type="nucleotide sequence ID" value="NZ_BNBI01000007.1"/>
</dbReference>
<protein>
    <recommendedName>
        <fullName evidence="7">Carrier domain-containing protein</fullName>
    </recommendedName>
</protein>
<dbReference type="PROSITE" id="PS00455">
    <property type="entry name" value="AMP_BINDING"/>
    <property type="match status" value="1"/>
</dbReference>
<dbReference type="InterPro" id="IPR000873">
    <property type="entry name" value="AMP-dep_synth/lig_dom"/>
</dbReference>
<dbReference type="SMART" id="SM00823">
    <property type="entry name" value="PKS_PP"/>
    <property type="match status" value="1"/>
</dbReference>
<dbReference type="InterPro" id="IPR001242">
    <property type="entry name" value="Condensation_dom"/>
</dbReference>
<dbReference type="PROSITE" id="PS50075">
    <property type="entry name" value="CARRIER"/>
    <property type="match status" value="1"/>
</dbReference>
<dbReference type="InterPro" id="IPR009081">
    <property type="entry name" value="PP-bd_ACP"/>
</dbReference>
<dbReference type="PROSITE" id="PS00012">
    <property type="entry name" value="PHOSPHOPANTETHEINE"/>
    <property type="match status" value="1"/>
</dbReference>
<dbReference type="InterPro" id="IPR010071">
    <property type="entry name" value="AA_adenyl_dom"/>
</dbReference>
<name>A0A919E312_9ACTN</name>
<evidence type="ECO:0000256" key="6">
    <source>
        <dbReference type="ARBA" id="ARBA00023194"/>
    </source>
</evidence>
<dbReference type="Pfam" id="PF00550">
    <property type="entry name" value="PP-binding"/>
    <property type="match status" value="1"/>
</dbReference>
<evidence type="ECO:0000313" key="8">
    <source>
        <dbReference type="EMBL" id="GHF07600.1"/>
    </source>
</evidence>
<dbReference type="Gene3D" id="1.10.1200.10">
    <property type="entry name" value="ACP-like"/>
    <property type="match status" value="1"/>
</dbReference>
<comment type="similarity">
    <text evidence="2">Belongs to the ATP-dependent AMP-binding enzyme family.</text>
</comment>
<dbReference type="InterPro" id="IPR023213">
    <property type="entry name" value="CAT-like_dom_sf"/>
</dbReference>
<dbReference type="CDD" id="cd19543">
    <property type="entry name" value="DCL_NRPS"/>
    <property type="match status" value="1"/>
</dbReference>
<dbReference type="GO" id="GO:0005829">
    <property type="term" value="C:cytosol"/>
    <property type="evidence" value="ECO:0007669"/>
    <property type="project" value="TreeGrafter"/>
</dbReference>
<dbReference type="Pfam" id="PF00501">
    <property type="entry name" value="AMP-binding"/>
    <property type="match status" value="1"/>
</dbReference>
<dbReference type="SUPFAM" id="SSF47336">
    <property type="entry name" value="ACP-like"/>
    <property type="match status" value="1"/>
</dbReference>
<reference evidence="8" key="1">
    <citation type="journal article" date="2014" name="Int. J. Syst. Evol. Microbiol.">
        <title>Complete genome sequence of Corynebacterium casei LMG S-19264T (=DSM 44701T), isolated from a smear-ripened cheese.</title>
        <authorList>
            <consortium name="US DOE Joint Genome Institute (JGI-PGF)"/>
            <person name="Walter F."/>
            <person name="Albersmeier A."/>
            <person name="Kalinowski J."/>
            <person name="Ruckert C."/>
        </authorList>
    </citation>
    <scope>NUCLEOTIDE SEQUENCE</scope>
    <source>
        <strain evidence="8">JCM 4477</strain>
    </source>
</reference>
<dbReference type="PANTHER" id="PTHR45527:SF1">
    <property type="entry name" value="FATTY ACID SYNTHASE"/>
    <property type="match status" value="1"/>
</dbReference>
<dbReference type="SUPFAM" id="SSF56801">
    <property type="entry name" value="Acetyl-CoA synthetase-like"/>
    <property type="match status" value="1"/>
</dbReference>
<comment type="cofactor">
    <cofactor evidence="1">
        <name>pantetheine 4'-phosphate</name>
        <dbReference type="ChEBI" id="CHEBI:47942"/>
    </cofactor>
</comment>
<dbReference type="InterPro" id="IPR010060">
    <property type="entry name" value="NRPS_synth"/>
</dbReference>
<sequence>MKSSTPAKGSALAEVWPLSPLQEGMLFHAAYDDEGPDVYGMQSIIGIEGPLDVARYRACWAALLGRHAALRASFHQRKTGEAVQLITREVALPWREADLSGHPGPDPDAEVRRLAAAERAQRLDPAVPPLLKLLLVRLGDRSHRLVVTTHHILMDGWSMPVLLDELATVYEAGGDVRVLPPVASYREYLAWLHRQDKDAARAAWRAELAGLEEPTLVAPADPARAAVLPRDTRVGLSTATTGALTDLARRHGLTVNTVVQGAWALVLARLTRRDDVVFGTTVAGRPPELPGVESMVGLLINTLPVRVTLDSARPVLELLTGLQARQSALLAHQHLGLAEIQRIAGPGATFDTLMVYENYPRPPAGEPDPDALTFFGMDTHEATNFPLTLGIVPEDALQIVVTHRPDLYDEEAATRIGHRLVRVLEHLVADPDARVADIDLLDAAERSQVVERFNDTGRPVAPGTVLDLFRQWVARTPDAVAVRAGAESLTYAELDARAGRLARSLAGAGRVGLCLPRGVDMVVALLAVWKAGGAYVPLDPEYPADRLAYMVEDSGAALVLATSATAARVPDGVQSVLLDRPADGPDVPLDTAADPARLAYVIYTSGSTGRPKGVAVQHAGVANLAQVMRPVLGVEPGTVALQFASFSFDAAVLDVAVTLGGGGTLAIATAEERTEPAALTRMIRDTGVQVASVVPSLLGALDPAEVPGVRNWVLGAERLSAGLAARWRATARVWNTYGPTEATVISTATLLPDGIGAEDAPPPIGPPIGNARVYVLDDTLRPVPPGTTGELYVAGAGLARGYDQRPGLTAERFVACPFTEGGRMYRSGDLARWTADGSLEFAGRADEQVKIRGFRVEMGEVESVLAAHPGVTQATAVVREDRPGDRRLVAYVVPETDARQLREHAARLLPEYMVPSAIVPLAALPLTVNGKVDRAALPAPEYGGDSAGRAPRGPLETALCELFAEVLGVARVGADASFFELGGDSIMSMQLASRARRAGWTITPRQVFEHKTPERLARVVEAAGADRADIADVGTGEVPWTPAMRAEGPWATAARFTQWSVVGAPADLGTRTLTAALSAVLDTHDMLRARVVTPEGADGPVLTVGERGSVDAATLVSRVDAATAADTDLDQLAGDAARAAAEEIDPRTGPVLRAVWLDAGPDRVGRLVLVVHHLAVDGVSWRILLPDLQAACEAAAAGRAPELDPVGTSFRSWAGLLTAQARGERRRAELDDWTALLGRPEPTLGGRALDPARDTARTLRARSWTVPPEQAATLTARTTALFHCGVHEVLLATLAGAVAHWRPGTDPGVLVDIEGHGREPLDGADLSRTVGWFTSGHPARLDLTGLDLPRARTGTAAAGALLKTVKDQLQKVPGDGLGHGLLRHLNPETAPVLAALPAPQIGFNYLGRFPAGGPSGPVRPWQPAGEHAVGGSGHPDRPAAHALEAVAVVRDAPHGTELTVTLSWPGELLTEDRAERLGRTWLELLAGLAAHTTDPAAGGHTPSDFPLLALAQDEVDDLEAEFAEEQSVPLQNQSL</sequence>
<accession>A0A919E312</accession>
<dbReference type="InterPro" id="IPR020806">
    <property type="entry name" value="PKS_PP-bd"/>
</dbReference>
<evidence type="ECO:0000313" key="9">
    <source>
        <dbReference type="Proteomes" id="UP000630718"/>
    </source>
</evidence>
<dbReference type="Gene3D" id="3.30.300.30">
    <property type="match status" value="1"/>
</dbReference>
<dbReference type="Proteomes" id="UP000630718">
    <property type="component" value="Unassembled WGS sequence"/>
</dbReference>
<keyword evidence="6" id="KW-0045">Antibiotic biosynthesis</keyword>
<dbReference type="SUPFAM" id="SSF52777">
    <property type="entry name" value="CoA-dependent acyltransferases"/>
    <property type="match status" value="4"/>
</dbReference>
<dbReference type="Gene3D" id="3.30.559.10">
    <property type="entry name" value="Chloramphenicol acetyltransferase-like domain"/>
    <property type="match status" value="2"/>
</dbReference>
<dbReference type="InterPro" id="IPR045851">
    <property type="entry name" value="AMP-bd_C_sf"/>
</dbReference>
<keyword evidence="9" id="KW-1185">Reference proteome</keyword>
<dbReference type="CDD" id="cd05930">
    <property type="entry name" value="A_NRPS"/>
    <property type="match status" value="1"/>
</dbReference>
<dbReference type="NCBIfam" id="TIGR01733">
    <property type="entry name" value="AA-adenyl-dom"/>
    <property type="match status" value="1"/>
</dbReference>
<evidence type="ECO:0000256" key="5">
    <source>
        <dbReference type="ARBA" id="ARBA00022737"/>
    </source>
</evidence>
<keyword evidence="4" id="KW-0597">Phosphoprotein</keyword>
<dbReference type="FunFam" id="3.40.50.980:FF:000001">
    <property type="entry name" value="Non-ribosomal peptide synthetase"/>
    <property type="match status" value="1"/>
</dbReference>
<dbReference type="FunFam" id="3.30.300.30:FF:000010">
    <property type="entry name" value="Enterobactin synthetase component F"/>
    <property type="match status" value="1"/>
</dbReference>
<dbReference type="InterPro" id="IPR025110">
    <property type="entry name" value="AMP-bd_C"/>
</dbReference>
<proteinExistence type="inferred from homology"/>
<dbReference type="InterPro" id="IPR020845">
    <property type="entry name" value="AMP-binding_CS"/>
</dbReference>
<keyword evidence="3" id="KW-0596">Phosphopantetheine</keyword>
<dbReference type="Gene3D" id="3.40.50.980">
    <property type="match status" value="2"/>
</dbReference>
<dbReference type="Gene3D" id="2.30.38.10">
    <property type="entry name" value="Luciferase, Domain 3"/>
    <property type="match status" value="1"/>
</dbReference>
<comment type="caution">
    <text evidence="8">The sequence shown here is derived from an EMBL/GenBank/DDBJ whole genome shotgun (WGS) entry which is preliminary data.</text>
</comment>
<evidence type="ECO:0000256" key="1">
    <source>
        <dbReference type="ARBA" id="ARBA00001957"/>
    </source>
</evidence>
<evidence type="ECO:0000256" key="3">
    <source>
        <dbReference type="ARBA" id="ARBA00022450"/>
    </source>
</evidence>